<sequence length="114" mass="12584">MHKVISLIIFIVFEILAVVSCLVLLVLSILPVLFIVTDGGDDPNKFDYFGVFNHFHPSASEAYENTTSFFKWIQALFTISLVLSILSVVFAVLGYKIKKFKASSGGFMVVTGNS</sequence>
<proteinExistence type="predicted"/>
<gene>
    <name evidence="2" type="ORF">RF11_15024</name>
</gene>
<feature type="transmembrane region" description="Helical" evidence="1">
    <location>
        <begin position="72"/>
        <end position="95"/>
    </location>
</feature>
<protein>
    <submittedName>
        <fullName evidence="2">Uncharacterized protein</fullName>
    </submittedName>
</protein>
<evidence type="ECO:0000313" key="2">
    <source>
        <dbReference type="EMBL" id="KII63789.1"/>
    </source>
</evidence>
<dbReference type="EMBL" id="JWZT01004591">
    <property type="protein sequence ID" value="KII63789.1"/>
    <property type="molecule type" value="Genomic_DNA"/>
</dbReference>
<keyword evidence="1" id="KW-0472">Membrane</keyword>
<reference evidence="2 3" key="1">
    <citation type="journal article" date="2014" name="Genome Biol. Evol.">
        <title>The genome of the myxosporean Thelohanellus kitauei shows adaptations to nutrient acquisition within its fish host.</title>
        <authorList>
            <person name="Yang Y."/>
            <person name="Xiong J."/>
            <person name="Zhou Z."/>
            <person name="Huo F."/>
            <person name="Miao W."/>
            <person name="Ran C."/>
            <person name="Liu Y."/>
            <person name="Zhang J."/>
            <person name="Feng J."/>
            <person name="Wang M."/>
            <person name="Wang M."/>
            <person name="Wang L."/>
            <person name="Yao B."/>
        </authorList>
    </citation>
    <scope>NUCLEOTIDE SEQUENCE [LARGE SCALE GENOMIC DNA]</scope>
    <source>
        <strain evidence="2">Wuqing</strain>
    </source>
</reference>
<evidence type="ECO:0000256" key="1">
    <source>
        <dbReference type="SAM" id="Phobius"/>
    </source>
</evidence>
<dbReference type="AlphaFoldDB" id="A0A0C2MHH2"/>
<keyword evidence="1" id="KW-0812">Transmembrane</keyword>
<comment type="caution">
    <text evidence="2">The sequence shown here is derived from an EMBL/GenBank/DDBJ whole genome shotgun (WGS) entry which is preliminary data.</text>
</comment>
<accession>A0A0C2MHH2</accession>
<dbReference type="Proteomes" id="UP000031668">
    <property type="component" value="Unassembled WGS sequence"/>
</dbReference>
<feature type="transmembrane region" description="Helical" evidence="1">
    <location>
        <begin position="7"/>
        <end position="36"/>
    </location>
</feature>
<keyword evidence="1" id="KW-1133">Transmembrane helix</keyword>
<evidence type="ECO:0000313" key="3">
    <source>
        <dbReference type="Proteomes" id="UP000031668"/>
    </source>
</evidence>
<name>A0A0C2MHH2_THEKT</name>
<keyword evidence="3" id="KW-1185">Reference proteome</keyword>
<organism evidence="2 3">
    <name type="scientific">Thelohanellus kitauei</name>
    <name type="common">Myxosporean</name>
    <dbReference type="NCBI Taxonomy" id="669202"/>
    <lineage>
        <taxon>Eukaryota</taxon>
        <taxon>Metazoa</taxon>
        <taxon>Cnidaria</taxon>
        <taxon>Myxozoa</taxon>
        <taxon>Myxosporea</taxon>
        <taxon>Bivalvulida</taxon>
        <taxon>Platysporina</taxon>
        <taxon>Myxobolidae</taxon>
        <taxon>Thelohanellus</taxon>
    </lineage>
</organism>